<gene>
    <name evidence="2" type="ORF">GCM10011274_42830</name>
</gene>
<dbReference type="EMBL" id="BMZC01000017">
    <property type="protein sequence ID" value="GGZ80348.1"/>
    <property type="molecule type" value="Genomic_DNA"/>
</dbReference>
<evidence type="ECO:0000313" key="2">
    <source>
        <dbReference type="EMBL" id="GGZ80348.1"/>
    </source>
</evidence>
<dbReference type="AlphaFoldDB" id="A0A8H9IDH0"/>
<proteinExistence type="predicted"/>
<evidence type="ECO:0000313" key="3">
    <source>
        <dbReference type="Proteomes" id="UP000622604"/>
    </source>
</evidence>
<feature type="region of interest" description="Disordered" evidence="1">
    <location>
        <begin position="33"/>
        <end position="60"/>
    </location>
</feature>
<dbReference type="Proteomes" id="UP000622604">
    <property type="component" value="Unassembled WGS sequence"/>
</dbReference>
<reference evidence="2" key="2">
    <citation type="submission" date="2020-09" db="EMBL/GenBank/DDBJ databases">
        <authorList>
            <person name="Sun Q."/>
            <person name="Kim S."/>
        </authorList>
    </citation>
    <scope>NUCLEOTIDE SEQUENCE</scope>
    <source>
        <strain evidence="2">KCTC 32337</strain>
    </source>
</reference>
<dbReference type="RefSeq" id="WP_191867199.1">
    <property type="nucleotide sequence ID" value="NZ_BMZC01000017.1"/>
</dbReference>
<organism evidence="2 3">
    <name type="scientific">Paraglaciecola chathamensis</name>
    <dbReference type="NCBI Taxonomy" id="368405"/>
    <lineage>
        <taxon>Bacteria</taxon>
        <taxon>Pseudomonadati</taxon>
        <taxon>Pseudomonadota</taxon>
        <taxon>Gammaproteobacteria</taxon>
        <taxon>Alteromonadales</taxon>
        <taxon>Alteromonadaceae</taxon>
        <taxon>Paraglaciecola</taxon>
    </lineage>
</organism>
<name>A0A8H9IDH0_9ALTE</name>
<accession>A0A8H9IDH0</accession>
<comment type="caution">
    <text evidence="2">The sequence shown here is derived from an EMBL/GenBank/DDBJ whole genome shotgun (WGS) entry which is preliminary data.</text>
</comment>
<sequence length="177" mass="19253">MNAKTHNTLSSYQCAVLSQLGITTWQPQSAENLKAEGPTQSVASNIEPPKTLENNKPSPIPDAIKRFKSKPDAAPSRKSVPNSVVLGFNLASVPSALVKDVLLSLGLPTEGPEVISKANSAEYSDYLFAWEIDEKIALKGRLLTTPSLNNGFSVATKKQLWTFLSRFQLNDAERIKA</sequence>
<protein>
    <submittedName>
        <fullName evidence="2">Uncharacterized protein</fullName>
    </submittedName>
</protein>
<reference evidence="2" key="1">
    <citation type="journal article" date="2014" name="Int. J. Syst. Evol. Microbiol.">
        <title>Complete genome sequence of Corynebacterium casei LMG S-19264T (=DSM 44701T), isolated from a smear-ripened cheese.</title>
        <authorList>
            <consortium name="US DOE Joint Genome Institute (JGI-PGF)"/>
            <person name="Walter F."/>
            <person name="Albersmeier A."/>
            <person name="Kalinowski J."/>
            <person name="Ruckert C."/>
        </authorList>
    </citation>
    <scope>NUCLEOTIDE SEQUENCE</scope>
    <source>
        <strain evidence="2">KCTC 32337</strain>
    </source>
</reference>
<evidence type="ECO:0000256" key="1">
    <source>
        <dbReference type="SAM" id="MobiDB-lite"/>
    </source>
</evidence>